<dbReference type="RefSeq" id="WP_277900079.1">
    <property type="nucleotide sequence ID" value="NZ_JAPMUA010000003.1"/>
</dbReference>
<comment type="caution">
    <text evidence="1">The sequence shown here is derived from an EMBL/GenBank/DDBJ whole genome shotgun (WGS) entry which is preliminary data.</text>
</comment>
<reference evidence="1" key="1">
    <citation type="submission" date="2022-11" db="EMBL/GenBank/DDBJ databases">
        <title>High-quality draft genome sequence of Galbibacter sp. strain CMA-7.</title>
        <authorList>
            <person name="Wei L."/>
            <person name="Dong C."/>
            <person name="Shao Z."/>
        </authorList>
    </citation>
    <scope>NUCLEOTIDE SEQUENCE</scope>
    <source>
        <strain evidence="1">CMA-7</strain>
    </source>
</reference>
<sequence>MVIKKHNSPLKLGYPIHIVDDLYSFSTIEGNKIAATFTKVSFELSDIIGYFKEEIEIFEYSFERTKFVSSKFDKRISLTILNIAVDFLSRNKIAFFTADSPTRKDKELFKLYDIWYRNYLTQYINKLNKVVVIGTNEIYFSCIMRKDFVLTHEELDKIFEQVLLELYPNSYIRKYEDSI</sequence>
<evidence type="ECO:0000313" key="1">
    <source>
        <dbReference type="EMBL" id="MDG3586007.1"/>
    </source>
</evidence>
<protein>
    <submittedName>
        <fullName evidence="1">Uncharacterized protein</fullName>
    </submittedName>
</protein>
<dbReference type="Proteomes" id="UP001153642">
    <property type="component" value="Unassembled WGS sequence"/>
</dbReference>
<evidence type="ECO:0000313" key="2">
    <source>
        <dbReference type="Proteomes" id="UP001153642"/>
    </source>
</evidence>
<gene>
    <name evidence="1" type="ORF">OSR52_09000</name>
</gene>
<keyword evidence="2" id="KW-1185">Reference proteome</keyword>
<proteinExistence type="predicted"/>
<dbReference type="EMBL" id="JAPMUA010000003">
    <property type="protein sequence ID" value="MDG3586007.1"/>
    <property type="molecule type" value="Genomic_DNA"/>
</dbReference>
<accession>A0ABT6FRW0</accession>
<organism evidence="1 2">
    <name type="scientific">Galbibacter pacificus</name>
    <dbReference type="NCBI Taxonomy" id="2996052"/>
    <lineage>
        <taxon>Bacteria</taxon>
        <taxon>Pseudomonadati</taxon>
        <taxon>Bacteroidota</taxon>
        <taxon>Flavobacteriia</taxon>
        <taxon>Flavobacteriales</taxon>
        <taxon>Flavobacteriaceae</taxon>
        <taxon>Galbibacter</taxon>
    </lineage>
</organism>
<name>A0ABT6FRW0_9FLAO</name>